<dbReference type="AlphaFoldDB" id="A0A834U793"/>
<feature type="region of interest" description="Disordered" evidence="1">
    <location>
        <begin position="20"/>
        <end position="41"/>
    </location>
</feature>
<dbReference type="Proteomes" id="UP000617340">
    <property type="component" value="Unassembled WGS sequence"/>
</dbReference>
<accession>A0A834U793</accession>
<feature type="compositionally biased region" description="Acidic residues" evidence="1">
    <location>
        <begin position="114"/>
        <end position="141"/>
    </location>
</feature>
<gene>
    <name evidence="2" type="ORF">HZH68_001801</name>
</gene>
<sequence>MLCEINLIRTLPSYLGEMDTNPGYLDPRNSETDQRPSVSRNRVGFVPTTLNILASCLSRGKSKARAIVRSSVVHSFFLDAIDLRLFYPHPTIRSQDPTDEAQDVIVDVRGSPHDDDDNDEDDDDDDDGDDDDDDDNVDVFD</sequence>
<reference evidence="2" key="1">
    <citation type="journal article" date="2020" name="G3 (Bethesda)">
        <title>High-Quality Assemblies for Three Invasive Social Wasps from the &lt;i&gt;Vespula&lt;/i&gt; Genus.</title>
        <authorList>
            <person name="Harrop T.W.R."/>
            <person name="Guhlin J."/>
            <person name="McLaughlin G.M."/>
            <person name="Permina E."/>
            <person name="Stockwell P."/>
            <person name="Gilligan J."/>
            <person name="Le Lec M.F."/>
            <person name="Gruber M.A.M."/>
            <person name="Quinn O."/>
            <person name="Lovegrove M."/>
            <person name="Duncan E.J."/>
            <person name="Remnant E.J."/>
            <person name="Van Eeckhoven J."/>
            <person name="Graham B."/>
            <person name="Knapp R.A."/>
            <person name="Langford K.W."/>
            <person name="Kronenberg Z."/>
            <person name="Press M.O."/>
            <person name="Eacker S.M."/>
            <person name="Wilson-Rankin E.E."/>
            <person name="Purcell J."/>
            <person name="Lester P.J."/>
            <person name="Dearden P.K."/>
        </authorList>
    </citation>
    <scope>NUCLEOTIDE SEQUENCE</scope>
    <source>
        <strain evidence="2">Linc-1</strain>
    </source>
</reference>
<organism evidence="2 3">
    <name type="scientific">Vespula germanica</name>
    <name type="common">German yellow jacket</name>
    <name type="synonym">Paravespula germanica</name>
    <dbReference type="NCBI Taxonomy" id="30212"/>
    <lineage>
        <taxon>Eukaryota</taxon>
        <taxon>Metazoa</taxon>
        <taxon>Ecdysozoa</taxon>
        <taxon>Arthropoda</taxon>
        <taxon>Hexapoda</taxon>
        <taxon>Insecta</taxon>
        <taxon>Pterygota</taxon>
        <taxon>Neoptera</taxon>
        <taxon>Endopterygota</taxon>
        <taxon>Hymenoptera</taxon>
        <taxon>Apocrita</taxon>
        <taxon>Aculeata</taxon>
        <taxon>Vespoidea</taxon>
        <taxon>Vespidae</taxon>
        <taxon>Vespinae</taxon>
        <taxon>Vespula</taxon>
    </lineage>
</organism>
<evidence type="ECO:0000256" key="1">
    <source>
        <dbReference type="SAM" id="MobiDB-lite"/>
    </source>
</evidence>
<dbReference type="EMBL" id="JACSDZ010000001">
    <property type="protein sequence ID" value="KAF7419148.1"/>
    <property type="molecule type" value="Genomic_DNA"/>
</dbReference>
<keyword evidence="3" id="KW-1185">Reference proteome</keyword>
<evidence type="ECO:0000313" key="2">
    <source>
        <dbReference type="EMBL" id="KAF7419148.1"/>
    </source>
</evidence>
<feature type="region of interest" description="Disordered" evidence="1">
    <location>
        <begin position="90"/>
        <end position="141"/>
    </location>
</feature>
<evidence type="ECO:0000313" key="3">
    <source>
        <dbReference type="Proteomes" id="UP000617340"/>
    </source>
</evidence>
<name>A0A834U793_VESGE</name>
<comment type="caution">
    <text evidence="2">The sequence shown here is derived from an EMBL/GenBank/DDBJ whole genome shotgun (WGS) entry which is preliminary data.</text>
</comment>
<proteinExistence type="predicted"/>
<protein>
    <submittedName>
        <fullName evidence="2">Uncharacterized protein</fullName>
    </submittedName>
</protein>